<dbReference type="GeneID" id="81370376"/>
<sequence>MPRKRKAETSTARPGPSRPGKRWKTEMIELEERDIFLKAEDESMKNKELKKVIDSRYTGIYPPTAPQRPKRQHRWRWTGLEPLTDPKKLPQLWNCAEPDLDDNDIEGQIQRCHERIEENIMPDIFRKRLARYQALKKEKDDLMASEPGLEWGVVQRVKELIQIGQELERGGDPEQEIPNLLAIIDAYRTKKLEWEWGKVTYWVHGKQVNEEPQEFSWDDFERKADTAGGRGFWAEGVYIDGAMLKGMFPVEFMDDTGAFITIIDQRDLDDMESQSGVKATVAGYKTGAGVTGSLALKIIELMITLPHPTDHPEQTRLPFFKIFCGVRNIPPGASRHRLLGPWLRHVIYTATSPDGQHGLYLLDTKDDFKNVPKSTIPLNRRWIHDPSFKDTLLATNQAAVAAAAAAGTAATGPAPPPPTAAAAAAGRAGGIAVCPKSNGAEFPSKWGRWRL</sequence>
<protein>
    <submittedName>
        <fullName evidence="2">Uncharacterized protein</fullName>
    </submittedName>
</protein>
<accession>A0A9W9VXM2</accession>
<evidence type="ECO:0000313" key="2">
    <source>
        <dbReference type="EMBL" id="KAJ5391269.1"/>
    </source>
</evidence>
<proteinExistence type="predicted"/>
<keyword evidence="3" id="KW-1185">Reference proteome</keyword>
<dbReference type="EMBL" id="JAPZBU010000008">
    <property type="protein sequence ID" value="KAJ5391269.1"/>
    <property type="molecule type" value="Genomic_DNA"/>
</dbReference>
<reference evidence="2" key="1">
    <citation type="submission" date="2022-12" db="EMBL/GenBank/DDBJ databases">
        <authorList>
            <person name="Petersen C."/>
        </authorList>
    </citation>
    <scope>NUCLEOTIDE SEQUENCE</scope>
    <source>
        <strain evidence="2">IBT 29677</strain>
    </source>
</reference>
<dbReference type="RefSeq" id="XP_056486947.1">
    <property type="nucleotide sequence ID" value="XM_056631396.1"/>
</dbReference>
<comment type="caution">
    <text evidence="2">The sequence shown here is derived from an EMBL/GenBank/DDBJ whole genome shotgun (WGS) entry which is preliminary data.</text>
</comment>
<evidence type="ECO:0000313" key="3">
    <source>
        <dbReference type="Proteomes" id="UP001147747"/>
    </source>
</evidence>
<name>A0A9W9VXM2_9EURO</name>
<reference evidence="2" key="2">
    <citation type="journal article" date="2023" name="IMA Fungus">
        <title>Comparative genomic study of the Penicillium genus elucidates a diverse pangenome and 15 lateral gene transfer events.</title>
        <authorList>
            <person name="Petersen C."/>
            <person name="Sorensen T."/>
            <person name="Nielsen M.R."/>
            <person name="Sondergaard T.E."/>
            <person name="Sorensen J.L."/>
            <person name="Fitzpatrick D.A."/>
            <person name="Frisvad J.C."/>
            <person name="Nielsen K.L."/>
        </authorList>
    </citation>
    <scope>NUCLEOTIDE SEQUENCE</scope>
    <source>
        <strain evidence="2">IBT 29677</strain>
    </source>
</reference>
<dbReference type="OrthoDB" id="4329446at2759"/>
<gene>
    <name evidence="2" type="ORF">N7509_006759</name>
</gene>
<dbReference type="AlphaFoldDB" id="A0A9W9VXM2"/>
<dbReference type="Proteomes" id="UP001147747">
    <property type="component" value="Unassembled WGS sequence"/>
</dbReference>
<evidence type="ECO:0000256" key="1">
    <source>
        <dbReference type="SAM" id="MobiDB-lite"/>
    </source>
</evidence>
<feature type="region of interest" description="Disordered" evidence="1">
    <location>
        <begin position="1"/>
        <end position="25"/>
    </location>
</feature>
<organism evidence="2 3">
    <name type="scientific">Penicillium cosmopolitanum</name>
    <dbReference type="NCBI Taxonomy" id="1131564"/>
    <lineage>
        <taxon>Eukaryota</taxon>
        <taxon>Fungi</taxon>
        <taxon>Dikarya</taxon>
        <taxon>Ascomycota</taxon>
        <taxon>Pezizomycotina</taxon>
        <taxon>Eurotiomycetes</taxon>
        <taxon>Eurotiomycetidae</taxon>
        <taxon>Eurotiales</taxon>
        <taxon>Aspergillaceae</taxon>
        <taxon>Penicillium</taxon>
    </lineage>
</organism>